<dbReference type="InterPro" id="IPR038019">
    <property type="entry name" value="PRib_AMP_CycHydrolase_sf"/>
</dbReference>
<reference evidence="13" key="2">
    <citation type="submission" date="2021-04" db="EMBL/GenBank/DDBJ databases">
        <authorList>
            <person name="Gilroy R."/>
        </authorList>
    </citation>
    <scope>NUCLEOTIDE SEQUENCE</scope>
    <source>
        <strain evidence="13">ChiHjej10B9-743</strain>
    </source>
</reference>
<dbReference type="GO" id="GO:0008270">
    <property type="term" value="F:zinc ion binding"/>
    <property type="evidence" value="ECO:0007669"/>
    <property type="project" value="UniProtKB-UniRule"/>
</dbReference>
<keyword evidence="10 11" id="KW-0368">Histidine biosynthesis</keyword>
<dbReference type="SUPFAM" id="SSF141734">
    <property type="entry name" value="HisI-like"/>
    <property type="match status" value="1"/>
</dbReference>
<evidence type="ECO:0000256" key="3">
    <source>
        <dbReference type="ARBA" id="ARBA00005169"/>
    </source>
</evidence>
<proteinExistence type="inferred from homology"/>
<dbReference type="GO" id="GO:0004635">
    <property type="term" value="F:phosphoribosyl-AMP cyclohydrolase activity"/>
    <property type="evidence" value="ECO:0007669"/>
    <property type="project" value="UniProtKB-UniRule"/>
</dbReference>
<feature type="binding site" evidence="11">
    <location>
        <position position="89"/>
    </location>
    <ligand>
        <name>Mg(2+)</name>
        <dbReference type="ChEBI" id="CHEBI:18420"/>
    </ligand>
</feature>
<keyword evidence="11" id="KW-0460">Magnesium</keyword>
<accession>A0A9D1ZCN5</accession>
<dbReference type="PANTHER" id="PTHR42945">
    <property type="entry name" value="HISTIDINE BIOSYNTHESIS BIFUNCTIONAL PROTEIN"/>
    <property type="match status" value="1"/>
</dbReference>
<keyword evidence="7 11" id="KW-0963">Cytoplasm</keyword>
<organism evidence="13 14">
    <name type="scientific">Candidatus Olsenella excrementavium</name>
    <dbReference type="NCBI Taxonomy" id="2838709"/>
    <lineage>
        <taxon>Bacteria</taxon>
        <taxon>Bacillati</taxon>
        <taxon>Actinomycetota</taxon>
        <taxon>Coriobacteriia</taxon>
        <taxon>Coriobacteriales</taxon>
        <taxon>Atopobiaceae</taxon>
        <taxon>Olsenella</taxon>
    </lineage>
</organism>
<dbReference type="GO" id="GO:0005737">
    <property type="term" value="C:cytoplasm"/>
    <property type="evidence" value="ECO:0007669"/>
    <property type="project" value="UniProtKB-SubCell"/>
</dbReference>
<dbReference type="PANTHER" id="PTHR42945:SF1">
    <property type="entry name" value="HISTIDINE BIOSYNTHESIS BIFUNCTIONAL PROTEIN HIS7"/>
    <property type="match status" value="1"/>
</dbReference>
<dbReference type="NCBIfam" id="NF000768">
    <property type="entry name" value="PRK00051.1"/>
    <property type="match status" value="1"/>
</dbReference>
<dbReference type="GO" id="GO:0000287">
    <property type="term" value="F:magnesium ion binding"/>
    <property type="evidence" value="ECO:0007669"/>
    <property type="project" value="UniProtKB-UniRule"/>
</dbReference>
<gene>
    <name evidence="11 13" type="primary">hisI</name>
    <name evidence="13" type="ORF">IAA42_08270</name>
</gene>
<evidence type="ECO:0000256" key="2">
    <source>
        <dbReference type="ARBA" id="ARBA00001460"/>
    </source>
</evidence>
<dbReference type="InterPro" id="IPR002496">
    <property type="entry name" value="PRib_AMP_CycHydrolase_dom"/>
</dbReference>
<comment type="function">
    <text evidence="11">Catalyzes the hydrolysis of the adenine ring of phosphoribosyl-AMP.</text>
</comment>
<comment type="pathway">
    <text evidence="4">Amino-acid biosynthesis; L-histidine biosynthesis; L-histidine from 5-phospho-alpha-D-ribose 1-diphosphate: step 2/9.</text>
</comment>
<comment type="pathway">
    <text evidence="3 11">Amino-acid biosynthesis; L-histidine biosynthesis; L-histidine from 5-phospho-alpha-D-ribose 1-diphosphate: step 3/9.</text>
</comment>
<feature type="binding site" evidence="11">
    <location>
        <position position="91"/>
    </location>
    <ligand>
        <name>Mg(2+)</name>
        <dbReference type="ChEBI" id="CHEBI:18420"/>
    </ligand>
</feature>
<feature type="binding site" evidence="11">
    <location>
        <position position="88"/>
    </location>
    <ligand>
        <name>Zn(2+)</name>
        <dbReference type="ChEBI" id="CHEBI:29105"/>
        <note>ligand shared between dimeric partners</note>
    </ligand>
</feature>
<dbReference type="Pfam" id="PF01502">
    <property type="entry name" value="PRA-CH"/>
    <property type="match status" value="1"/>
</dbReference>
<comment type="similarity">
    <text evidence="11">Belongs to the PRA-CH family.</text>
</comment>
<dbReference type="FunFam" id="3.10.20.810:FF:000001">
    <property type="entry name" value="Histidine biosynthesis bifunctional protein HisIE"/>
    <property type="match status" value="1"/>
</dbReference>
<comment type="subcellular location">
    <subcellularLocation>
        <location evidence="11">Cytoplasm</location>
    </subcellularLocation>
</comment>
<dbReference type="Gene3D" id="3.10.20.810">
    <property type="entry name" value="Phosphoribosyl-AMP cyclohydrolase"/>
    <property type="match status" value="1"/>
</dbReference>
<dbReference type="GO" id="GO:0000105">
    <property type="term" value="P:L-histidine biosynthetic process"/>
    <property type="evidence" value="ECO:0007669"/>
    <property type="project" value="UniProtKB-UniRule"/>
</dbReference>
<comment type="cofactor">
    <cofactor evidence="11">
        <name>Mg(2+)</name>
        <dbReference type="ChEBI" id="CHEBI:18420"/>
    </cofactor>
    <text evidence="11">Binds 1 Mg(2+) ion per subunit.</text>
</comment>
<evidence type="ECO:0000259" key="12">
    <source>
        <dbReference type="Pfam" id="PF01502"/>
    </source>
</evidence>
<name>A0A9D1ZCN5_9ACTN</name>
<evidence type="ECO:0000256" key="8">
    <source>
        <dbReference type="ARBA" id="ARBA00022605"/>
    </source>
</evidence>
<feature type="binding site" evidence="11">
    <location>
        <position position="111"/>
    </location>
    <ligand>
        <name>Zn(2+)</name>
        <dbReference type="ChEBI" id="CHEBI:29105"/>
        <note>ligand shared between dimeric partners</note>
    </ligand>
</feature>
<comment type="caution">
    <text evidence="13">The sequence shown here is derived from an EMBL/GenBank/DDBJ whole genome shotgun (WGS) entry which is preliminary data.</text>
</comment>
<protein>
    <recommendedName>
        <fullName evidence="11">Phosphoribosyl-AMP cyclohydrolase</fullName>
        <shortName evidence="11">PRA-CH</shortName>
        <ecNumber evidence="11">3.5.4.19</ecNumber>
    </recommendedName>
</protein>
<dbReference type="EMBL" id="DXCP01000060">
    <property type="protein sequence ID" value="HIY80409.1"/>
    <property type="molecule type" value="Genomic_DNA"/>
</dbReference>
<sequence>MEYAGEKVELLTADEVGVRFDERGLVPAVVQQEGTGEVLMMAWMSAESLRLTLETGTTWFWSRSRQELWNKGATSGNTQRVRRVLADCDADTLLVIVDSPGPACHTGHRSCFFRELDRT</sequence>
<comment type="catalytic activity">
    <reaction evidence="2">
        <text>1-(5-phospho-beta-D-ribosyl)-ATP + H2O = 1-(5-phospho-beta-D-ribosyl)-5'-AMP + diphosphate + H(+)</text>
        <dbReference type="Rhea" id="RHEA:22828"/>
        <dbReference type="ChEBI" id="CHEBI:15377"/>
        <dbReference type="ChEBI" id="CHEBI:15378"/>
        <dbReference type="ChEBI" id="CHEBI:33019"/>
        <dbReference type="ChEBI" id="CHEBI:59457"/>
        <dbReference type="ChEBI" id="CHEBI:73183"/>
        <dbReference type="EC" id="3.6.1.31"/>
    </reaction>
</comment>
<keyword evidence="11" id="KW-0862">Zinc</keyword>
<evidence type="ECO:0000313" key="13">
    <source>
        <dbReference type="EMBL" id="HIY80409.1"/>
    </source>
</evidence>
<dbReference type="HAMAP" id="MF_01021">
    <property type="entry name" value="HisI"/>
    <property type="match status" value="1"/>
</dbReference>
<keyword evidence="11" id="KW-0479">Metal-binding</keyword>
<evidence type="ECO:0000256" key="9">
    <source>
        <dbReference type="ARBA" id="ARBA00022801"/>
    </source>
</evidence>
<evidence type="ECO:0000256" key="6">
    <source>
        <dbReference type="ARBA" id="ARBA00008299"/>
    </source>
</evidence>
<evidence type="ECO:0000256" key="11">
    <source>
        <dbReference type="HAMAP-Rule" id="MF_01021"/>
    </source>
</evidence>
<reference evidence="13" key="1">
    <citation type="journal article" date="2021" name="PeerJ">
        <title>Extensive microbial diversity within the chicken gut microbiome revealed by metagenomics and culture.</title>
        <authorList>
            <person name="Gilroy R."/>
            <person name="Ravi A."/>
            <person name="Getino M."/>
            <person name="Pursley I."/>
            <person name="Horton D.L."/>
            <person name="Alikhan N.F."/>
            <person name="Baker D."/>
            <person name="Gharbi K."/>
            <person name="Hall N."/>
            <person name="Watson M."/>
            <person name="Adriaenssens E.M."/>
            <person name="Foster-Nyarko E."/>
            <person name="Jarju S."/>
            <person name="Secka A."/>
            <person name="Antonio M."/>
            <person name="Oren A."/>
            <person name="Chaudhuri R.R."/>
            <person name="La Ragione R."/>
            <person name="Hildebrand F."/>
            <person name="Pallen M.J."/>
        </authorList>
    </citation>
    <scope>NUCLEOTIDE SEQUENCE</scope>
    <source>
        <strain evidence="13">ChiHjej10B9-743</strain>
    </source>
</reference>
<dbReference type="GO" id="GO:0004636">
    <property type="term" value="F:phosphoribosyl-ATP diphosphatase activity"/>
    <property type="evidence" value="ECO:0007669"/>
    <property type="project" value="UniProtKB-EC"/>
</dbReference>
<keyword evidence="9 11" id="KW-0378">Hydrolase</keyword>
<dbReference type="InterPro" id="IPR026660">
    <property type="entry name" value="PRA-CH"/>
</dbReference>
<comment type="subunit">
    <text evidence="11">Homodimer.</text>
</comment>
<comment type="similarity">
    <text evidence="5">In the C-terminal section; belongs to the PRA-PH family.</text>
</comment>
<evidence type="ECO:0000256" key="7">
    <source>
        <dbReference type="ARBA" id="ARBA00022490"/>
    </source>
</evidence>
<comment type="cofactor">
    <cofactor evidence="11">
        <name>Zn(2+)</name>
        <dbReference type="ChEBI" id="CHEBI:29105"/>
    </cofactor>
    <text evidence="11">Binds 1 zinc ion per subunit.</text>
</comment>
<comment type="similarity">
    <text evidence="6">In the N-terminal section; belongs to the PRA-CH family.</text>
</comment>
<evidence type="ECO:0000256" key="1">
    <source>
        <dbReference type="ARBA" id="ARBA00000024"/>
    </source>
</evidence>
<evidence type="ECO:0000256" key="10">
    <source>
        <dbReference type="ARBA" id="ARBA00023102"/>
    </source>
</evidence>
<dbReference type="Proteomes" id="UP000824133">
    <property type="component" value="Unassembled WGS sequence"/>
</dbReference>
<feature type="binding site" evidence="11">
    <location>
        <position position="87"/>
    </location>
    <ligand>
        <name>Mg(2+)</name>
        <dbReference type="ChEBI" id="CHEBI:18420"/>
    </ligand>
</feature>
<dbReference type="EC" id="3.5.4.19" evidence="11"/>
<evidence type="ECO:0000256" key="5">
    <source>
        <dbReference type="ARBA" id="ARBA00007731"/>
    </source>
</evidence>
<dbReference type="AlphaFoldDB" id="A0A9D1ZCN5"/>
<feature type="domain" description="Phosphoribosyl-AMP cyclohydrolase" evidence="12">
    <location>
        <begin position="40"/>
        <end position="113"/>
    </location>
</feature>
<comment type="catalytic activity">
    <reaction evidence="1 11">
        <text>1-(5-phospho-beta-D-ribosyl)-5'-AMP + H2O = 1-(5-phospho-beta-D-ribosyl)-5-[(5-phospho-beta-D-ribosylamino)methylideneamino]imidazole-4-carboxamide</text>
        <dbReference type="Rhea" id="RHEA:20049"/>
        <dbReference type="ChEBI" id="CHEBI:15377"/>
        <dbReference type="ChEBI" id="CHEBI:58435"/>
        <dbReference type="ChEBI" id="CHEBI:59457"/>
        <dbReference type="EC" id="3.5.4.19"/>
    </reaction>
</comment>
<keyword evidence="8 11" id="KW-0028">Amino-acid biosynthesis</keyword>
<evidence type="ECO:0000256" key="4">
    <source>
        <dbReference type="ARBA" id="ARBA00005204"/>
    </source>
</evidence>
<evidence type="ECO:0000313" key="14">
    <source>
        <dbReference type="Proteomes" id="UP000824133"/>
    </source>
</evidence>
<feature type="binding site" evidence="11">
    <location>
        <position position="104"/>
    </location>
    <ligand>
        <name>Zn(2+)</name>
        <dbReference type="ChEBI" id="CHEBI:29105"/>
        <note>ligand shared between dimeric partners</note>
    </ligand>
</feature>